<reference evidence="2 3" key="1">
    <citation type="submission" date="2018-10" db="EMBL/GenBank/DDBJ databases">
        <title>Co-occurring genomic capacity for anaerobic methane metabolism and dissimilatory sulfite reduction discovered in the Korarchaeota.</title>
        <authorList>
            <person name="Mckay L.J."/>
            <person name="Dlakic M."/>
            <person name="Fields M.W."/>
            <person name="Delmont T.O."/>
            <person name="Eren A.M."/>
            <person name="Jay Z.J."/>
            <person name="Klingelsmith K.B."/>
            <person name="Rusch D.B."/>
            <person name="Inskeep W.P."/>
        </authorList>
    </citation>
    <scope>NUCLEOTIDE SEQUENCE [LARGE SCALE GENOMIC DNA]</scope>
    <source>
        <strain evidence="2 3">WS</strain>
    </source>
</reference>
<dbReference type="EMBL" id="RCOR01000001">
    <property type="protein sequence ID" value="RSN70925.1"/>
    <property type="molecule type" value="Genomic_DNA"/>
</dbReference>
<accession>A0A429GAW8</accession>
<dbReference type="CDD" id="cd02116">
    <property type="entry name" value="ACT"/>
    <property type="match status" value="1"/>
</dbReference>
<protein>
    <submittedName>
        <fullName evidence="2">ACT domain-containing protein</fullName>
    </submittedName>
</protein>
<evidence type="ECO:0000313" key="2">
    <source>
        <dbReference type="EMBL" id="RSN70925.1"/>
    </source>
</evidence>
<dbReference type="InterPro" id="IPR024096">
    <property type="entry name" value="NO_sig/Golgi_transp_ligand-bd"/>
</dbReference>
<dbReference type="Proteomes" id="UP000278149">
    <property type="component" value="Unassembled WGS sequence"/>
</dbReference>
<dbReference type="SUPFAM" id="SSF111126">
    <property type="entry name" value="Ligand-binding domain in the NO signalling and Golgi transport"/>
    <property type="match status" value="1"/>
</dbReference>
<name>A0A429GAW8_9CREN</name>
<dbReference type="PANTHER" id="PTHR35090:SF1">
    <property type="entry name" value="SLR0144 PROTEIN"/>
    <property type="match status" value="1"/>
</dbReference>
<dbReference type="PANTHER" id="PTHR35090">
    <property type="entry name" value="DNA-DIRECTED RNA POLYMERASE SUBUNIT I"/>
    <property type="match status" value="1"/>
</dbReference>
<dbReference type="Pfam" id="PF01842">
    <property type="entry name" value="ACT"/>
    <property type="match status" value="1"/>
</dbReference>
<comment type="caution">
    <text evidence="2">The sequence shown here is derived from an EMBL/GenBank/DDBJ whole genome shotgun (WGS) entry which is preliminary data.</text>
</comment>
<dbReference type="RefSeq" id="WP_125740300.1">
    <property type="nucleotide sequence ID" value="NZ_RCOR01000001.1"/>
</dbReference>
<proteinExistence type="predicted"/>
<dbReference type="Gene3D" id="3.30.70.260">
    <property type="match status" value="1"/>
</dbReference>
<dbReference type="InterPro" id="IPR004096">
    <property type="entry name" value="V4R"/>
</dbReference>
<sequence>MTRGSPEDRYFPIEIPILTISPGKKLSIFYLEVLRDRPGILAEVTEEFSSRGMNIVHSLAHVEEGKGLIIIVAERPDGVNIEELKGHLGSIEGIGSVEYEESHIEGLLIPYHLFPFLRGTVRLVALNAKAITSLSEELSKILGSSASGAILFRIGYEMGKGFVIGHLKIAERVGIKDPFEILRHISVPLYASSGYGIASLEEAGGVFSLRIRENFEAVDRKSKEPSCYMTKGMWKGGLERIFNRSISIEEVKCKARGDEYCEFKIEIPRG</sequence>
<organism evidence="2 3">
    <name type="scientific">Candidatus Korarchaeum cryptofilum</name>
    <dbReference type="NCBI Taxonomy" id="498846"/>
    <lineage>
        <taxon>Archaea</taxon>
        <taxon>Thermoproteota</taxon>
        <taxon>Candidatus Korarchaeia</taxon>
        <taxon>Candidatus Korarchaeales</taxon>
        <taxon>Candidatus Korarchaeaceae</taxon>
        <taxon>Candidatus Korarchaeum</taxon>
    </lineage>
</organism>
<dbReference type="Gene3D" id="3.30.1380.20">
    <property type="entry name" value="Trafficking protein particle complex subunit 3"/>
    <property type="match status" value="1"/>
</dbReference>
<dbReference type="InterPro" id="IPR045865">
    <property type="entry name" value="ACT-like_dom_sf"/>
</dbReference>
<gene>
    <name evidence="2" type="ORF">D9Q81_00135</name>
</gene>
<dbReference type="Pfam" id="PF02830">
    <property type="entry name" value="V4R"/>
    <property type="match status" value="1"/>
</dbReference>
<dbReference type="SMART" id="SM00989">
    <property type="entry name" value="V4R"/>
    <property type="match status" value="1"/>
</dbReference>
<evidence type="ECO:0000259" key="1">
    <source>
        <dbReference type="PROSITE" id="PS51671"/>
    </source>
</evidence>
<evidence type="ECO:0000313" key="3">
    <source>
        <dbReference type="Proteomes" id="UP000278149"/>
    </source>
</evidence>
<dbReference type="AlphaFoldDB" id="A0A429GAW8"/>
<dbReference type="PROSITE" id="PS51671">
    <property type="entry name" value="ACT"/>
    <property type="match status" value="1"/>
</dbReference>
<feature type="domain" description="ACT" evidence="1">
    <location>
        <begin position="29"/>
        <end position="102"/>
    </location>
</feature>
<dbReference type="SUPFAM" id="SSF55021">
    <property type="entry name" value="ACT-like"/>
    <property type="match status" value="1"/>
</dbReference>
<dbReference type="InterPro" id="IPR002912">
    <property type="entry name" value="ACT_dom"/>
</dbReference>